<evidence type="ECO:0000313" key="3">
    <source>
        <dbReference type="Proteomes" id="UP000030651"/>
    </source>
</evidence>
<dbReference type="RefSeq" id="XP_007838801.1">
    <property type="nucleotide sequence ID" value="XM_007840610.1"/>
</dbReference>
<accession>W3WU08</accession>
<name>W3WU08_PESFW</name>
<dbReference type="GeneID" id="19277042"/>
<dbReference type="EMBL" id="KI912117">
    <property type="protein sequence ID" value="ETS76642.1"/>
    <property type="molecule type" value="Genomic_DNA"/>
</dbReference>
<dbReference type="HOGENOM" id="CLU_1886485_0_0_1"/>
<dbReference type="KEGG" id="pfy:PFICI_12029"/>
<dbReference type="PANTHER" id="PTHR42877">
    <property type="entry name" value="L-ORNITHINE N(5)-MONOOXYGENASE-RELATED"/>
    <property type="match status" value="1"/>
</dbReference>
<comment type="similarity">
    <text evidence="1">Belongs to the FAD-binding monooxygenase family.</text>
</comment>
<proteinExistence type="inferred from homology"/>
<dbReference type="AlphaFoldDB" id="W3WU08"/>
<dbReference type="PANTHER" id="PTHR42877:SF7">
    <property type="entry name" value="FLAVIN-BINDING MONOOXYGENASE-RELATED"/>
    <property type="match status" value="1"/>
</dbReference>
<keyword evidence="3" id="KW-1185">Reference proteome</keyword>
<protein>
    <submittedName>
        <fullName evidence="2">Uncharacterized protein</fullName>
    </submittedName>
</protein>
<dbReference type="Proteomes" id="UP000030651">
    <property type="component" value="Unassembled WGS sequence"/>
</dbReference>
<reference evidence="3" key="1">
    <citation type="journal article" date="2015" name="BMC Genomics">
        <title>Genomic and transcriptomic analysis of the endophytic fungus Pestalotiopsis fici reveals its lifestyle and high potential for synthesis of natural products.</title>
        <authorList>
            <person name="Wang X."/>
            <person name="Zhang X."/>
            <person name="Liu L."/>
            <person name="Xiang M."/>
            <person name="Wang W."/>
            <person name="Sun X."/>
            <person name="Che Y."/>
            <person name="Guo L."/>
            <person name="Liu G."/>
            <person name="Guo L."/>
            <person name="Wang C."/>
            <person name="Yin W.B."/>
            <person name="Stadler M."/>
            <person name="Zhang X."/>
            <person name="Liu X."/>
        </authorList>
    </citation>
    <scope>NUCLEOTIDE SEQUENCE [LARGE SCALE GENOMIC DNA]</scope>
    <source>
        <strain evidence="3">W106-1 / CGMCC3.15140</strain>
    </source>
</reference>
<evidence type="ECO:0000256" key="1">
    <source>
        <dbReference type="ARBA" id="ARBA00010139"/>
    </source>
</evidence>
<sequence>MSGQEDWNNHFRFDTTWVPRIPIVAMGKNVQEIIRAKQILYLSMAMPETWSGPCSSWFKNGAGGKLAMFPGSRITSFELMNSPRFEDYKIEYRDGNTFAFLGNGFSTTEFDGSDLSWYLGNEENPGCNLPGPLPT</sequence>
<dbReference type="InterPro" id="IPR051209">
    <property type="entry name" value="FAD-bind_Monooxygenase_sf"/>
</dbReference>
<dbReference type="InParanoid" id="W3WU08"/>
<organism evidence="2 3">
    <name type="scientific">Pestalotiopsis fici (strain W106-1 / CGMCC3.15140)</name>
    <dbReference type="NCBI Taxonomy" id="1229662"/>
    <lineage>
        <taxon>Eukaryota</taxon>
        <taxon>Fungi</taxon>
        <taxon>Dikarya</taxon>
        <taxon>Ascomycota</taxon>
        <taxon>Pezizomycotina</taxon>
        <taxon>Sordariomycetes</taxon>
        <taxon>Xylariomycetidae</taxon>
        <taxon>Amphisphaeriales</taxon>
        <taxon>Sporocadaceae</taxon>
        <taxon>Pestalotiopsis</taxon>
    </lineage>
</organism>
<gene>
    <name evidence="2" type="ORF">PFICI_12029</name>
</gene>
<evidence type="ECO:0000313" key="2">
    <source>
        <dbReference type="EMBL" id="ETS76642.1"/>
    </source>
</evidence>
<dbReference type="OrthoDB" id="74360at2759"/>